<accession>A0A7V8SV82</accession>
<dbReference type="GO" id="GO:0004852">
    <property type="term" value="F:uroporphyrinogen-III synthase activity"/>
    <property type="evidence" value="ECO:0007669"/>
    <property type="project" value="InterPro"/>
</dbReference>
<dbReference type="InterPro" id="IPR039793">
    <property type="entry name" value="UROS/Hem4"/>
</dbReference>
<sequence length="271" mass="28896">MPENFQSSLGGKRVVITRSAAQCEDLVRELSARGATPLVFPLVSFAEPEDFAPLDRAIRKVEEFDWLILTSAQAVRAVVERAADLERPLVRTDSRVRVACVGPVTADAARKADLAVEYIALTHNGVALANELGSKLRGAKVLLPRSDRANPDLPAVLERFDARVTEVIAYRTLRPAETDGDGLKKIVDGRADAVLFFSPSAVQHFAELVGAAALNEIESKLAITAVGPVTANVLRQAGVRSAVVAQNTTAVSVLEALEGHFAAAKTGVKRA</sequence>
<dbReference type="SUPFAM" id="SSF69618">
    <property type="entry name" value="HemD-like"/>
    <property type="match status" value="1"/>
</dbReference>
<evidence type="ECO:0000259" key="1">
    <source>
        <dbReference type="Pfam" id="PF02602"/>
    </source>
</evidence>
<keyword evidence="3" id="KW-1185">Reference proteome</keyword>
<protein>
    <submittedName>
        <fullName evidence="2">Uroporphyrinogen-III synthase</fullName>
    </submittedName>
</protein>
<organism evidence="2 3">
    <name type="scientific">Candidatus Acidiferrum panamense</name>
    <dbReference type="NCBI Taxonomy" id="2741543"/>
    <lineage>
        <taxon>Bacteria</taxon>
        <taxon>Pseudomonadati</taxon>
        <taxon>Acidobacteriota</taxon>
        <taxon>Terriglobia</taxon>
        <taxon>Candidatus Acidiferrales</taxon>
        <taxon>Candidatus Acidiferrum</taxon>
    </lineage>
</organism>
<feature type="domain" description="Tetrapyrrole biosynthesis uroporphyrinogen III synthase" evidence="1">
    <location>
        <begin position="25"/>
        <end position="252"/>
    </location>
</feature>
<dbReference type="Pfam" id="PF02602">
    <property type="entry name" value="HEM4"/>
    <property type="match status" value="1"/>
</dbReference>
<proteinExistence type="predicted"/>
<dbReference type="AlphaFoldDB" id="A0A7V8SV82"/>
<name>A0A7V8SV82_9BACT</name>
<evidence type="ECO:0000313" key="3">
    <source>
        <dbReference type="Proteomes" id="UP000567293"/>
    </source>
</evidence>
<comment type="caution">
    <text evidence="2">The sequence shown here is derived from an EMBL/GenBank/DDBJ whole genome shotgun (WGS) entry which is preliminary data.</text>
</comment>
<dbReference type="InterPro" id="IPR003754">
    <property type="entry name" value="4pyrrol_synth_uPrphyn_synth"/>
</dbReference>
<dbReference type="PANTHER" id="PTHR40082">
    <property type="entry name" value="BLR5956 PROTEIN"/>
    <property type="match status" value="1"/>
</dbReference>
<dbReference type="Proteomes" id="UP000567293">
    <property type="component" value="Unassembled WGS sequence"/>
</dbReference>
<dbReference type="GO" id="GO:0006780">
    <property type="term" value="P:uroporphyrinogen III biosynthetic process"/>
    <property type="evidence" value="ECO:0007669"/>
    <property type="project" value="InterPro"/>
</dbReference>
<evidence type="ECO:0000313" key="2">
    <source>
        <dbReference type="EMBL" id="MBA0083566.1"/>
    </source>
</evidence>
<dbReference type="CDD" id="cd06578">
    <property type="entry name" value="HemD"/>
    <property type="match status" value="1"/>
</dbReference>
<dbReference type="PANTHER" id="PTHR40082:SF1">
    <property type="entry name" value="BLR5956 PROTEIN"/>
    <property type="match status" value="1"/>
</dbReference>
<dbReference type="EMBL" id="JACDQQ010000108">
    <property type="protein sequence ID" value="MBA0083566.1"/>
    <property type="molecule type" value="Genomic_DNA"/>
</dbReference>
<dbReference type="InterPro" id="IPR036108">
    <property type="entry name" value="4pyrrol_syn_uPrphyn_synt_sf"/>
</dbReference>
<dbReference type="Gene3D" id="3.40.50.10090">
    <property type="match status" value="2"/>
</dbReference>
<gene>
    <name evidence="2" type="ORF">HRJ53_01080</name>
</gene>
<reference evidence="2" key="1">
    <citation type="submission" date="2020-06" db="EMBL/GenBank/DDBJ databases">
        <title>Legume-microbial interactions unlock mineral nutrients during tropical forest succession.</title>
        <authorList>
            <person name="Epihov D.Z."/>
        </authorList>
    </citation>
    <scope>NUCLEOTIDE SEQUENCE [LARGE SCALE GENOMIC DNA]</scope>
    <source>
        <strain evidence="2">Pan2503</strain>
    </source>
</reference>